<evidence type="ECO:0000313" key="1">
    <source>
        <dbReference type="EMBL" id="NKM48789.1"/>
    </source>
</evidence>
<gene>
    <name evidence="1" type="ORF">GFL91_28315</name>
</gene>
<protein>
    <submittedName>
        <fullName evidence="1">Uncharacterized protein</fullName>
    </submittedName>
</protein>
<organism evidence="1 2">
    <name type="scientific">Rhizobium leguminosarum bv. viciae</name>
    <dbReference type="NCBI Taxonomy" id="387"/>
    <lineage>
        <taxon>Bacteria</taxon>
        <taxon>Pseudomonadati</taxon>
        <taxon>Pseudomonadota</taxon>
        <taxon>Alphaproteobacteria</taxon>
        <taxon>Hyphomicrobiales</taxon>
        <taxon>Rhizobiaceae</taxon>
        <taxon>Rhizobium/Agrobacterium group</taxon>
        <taxon>Rhizobium</taxon>
    </lineage>
</organism>
<proteinExistence type="predicted"/>
<dbReference type="AlphaFoldDB" id="A0A8I2H0M9"/>
<name>A0A8I2H0M9_RHILV</name>
<dbReference type="EMBL" id="WIEZ01000018">
    <property type="protein sequence ID" value="NKM48789.1"/>
    <property type="molecule type" value="Genomic_DNA"/>
</dbReference>
<accession>A0A8I2H0M9</accession>
<evidence type="ECO:0000313" key="2">
    <source>
        <dbReference type="Proteomes" id="UP000662259"/>
    </source>
</evidence>
<dbReference type="Proteomes" id="UP000662259">
    <property type="component" value="Unassembled WGS sequence"/>
</dbReference>
<comment type="caution">
    <text evidence="1">The sequence shown here is derived from an EMBL/GenBank/DDBJ whole genome shotgun (WGS) entry which is preliminary data.</text>
</comment>
<sequence length="550" mass="62844">MTNISALPPLLRKRRPAEPLAGYITPKLRELVARLSHINDFGFLTMAWSTHALQTGRKDSIRKGIFRYPKEAASDSILNGHSVQAWEIETLANLLLTTPKTPGFAWEPTMDTRDFETIRVLTNLLRSAEDDETPLRINNENIIDELHRIGHRQFPWQRTWVRSGELYKYLYIYCQGVCADYFKERYGLDIIDYVSAAFVLFTQHVGRTWMPLLDTQEKLPVSLEAIHKTTKLLSSSTWTAHREAAALVKKFEAEASAPIPIAYQPSYLRLKPIICYDRAETTLYTSPLPDLILLRVTAGLFYDLASGKNPVISDANTRFEEYSRKIIKAFIPEFDPLPAEKYRYKKNPVETPDILLKLHGKIVSVMECKATKLTYAAQYGENPREDASDGYDQIVKAIFQLWRYFAHVRQGILKHNLADDVTGVILTLDSWTQMGGKLRDKLVAEAKVYSVNKDSSITEADMRTPVFCPIQELDDILSVSDADQILATFRRMTDIDSFSWNVRQKRDDIGPRLPAKPYPFDPGELMPLWAITNRGRWSDQPIKDSGKHGL</sequence>
<dbReference type="RefSeq" id="WP_130804300.1">
    <property type="nucleotide sequence ID" value="NZ_WIEZ01000018.1"/>
</dbReference>
<reference evidence="1" key="1">
    <citation type="submission" date="2019-10" db="EMBL/GenBank/DDBJ databases">
        <title>Rhizobium leguminosarum symbiovar viciae collection.</title>
        <authorList>
            <person name="Boivin S."/>
            <person name="Lepetit M."/>
        </authorList>
    </citation>
    <scope>NUCLEOTIDE SEQUENCE</scope>
    <source>
        <strain evidence="1">L143</strain>
    </source>
</reference>